<feature type="non-terminal residue" evidence="2">
    <location>
        <position position="1"/>
    </location>
</feature>
<feature type="region of interest" description="Disordered" evidence="1">
    <location>
        <begin position="95"/>
        <end position="180"/>
    </location>
</feature>
<dbReference type="Proteomes" id="UP000316079">
    <property type="component" value="Unassembled WGS sequence"/>
</dbReference>
<dbReference type="EMBL" id="SRMA01026538">
    <property type="protein sequence ID" value="TRY82767.1"/>
    <property type="molecule type" value="Genomic_DNA"/>
</dbReference>
<protein>
    <submittedName>
        <fullName evidence="2">Uncharacterized protein</fullName>
    </submittedName>
</protein>
<organism evidence="2 3">
    <name type="scientific">Danionella cerebrum</name>
    <dbReference type="NCBI Taxonomy" id="2873325"/>
    <lineage>
        <taxon>Eukaryota</taxon>
        <taxon>Metazoa</taxon>
        <taxon>Chordata</taxon>
        <taxon>Craniata</taxon>
        <taxon>Vertebrata</taxon>
        <taxon>Euteleostomi</taxon>
        <taxon>Actinopterygii</taxon>
        <taxon>Neopterygii</taxon>
        <taxon>Teleostei</taxon>
        <taxon>Ostariophysi</taxon>
        <taxon>Cypriniformes</taxon>
        <taxon>Danionidae</taxon>
        <taxon>Danioninae</taxon>
        <taxon>Danionella</taxon>
    </lineage>
</organism>
<keyword evidence="3" id="KW-1185">Reference proteome</keyword>
<evidence type="ECO:0000313" key="2">
    <source>
        <dbReference type="EMBL" id="TRY82767.1"/>
    </source>
</evidence>
<comment type="caution">
    <text evidence="2">The sequence shown here is derived from an EMBL/GenBank/DDBJ whole genome shotgun (WGS) entry which is preliminary data.</text>
</comment>
<proteinExistence type="predicted"/>
<dbReference type="AlphaFoldDB" id="A0A553PYK2"/>
<reference evidence="2 3" key="1">
    <citation type="journal article" date="2019" name="Sci. Data">
        <title>Hybrid genome assembly and annotation of Danionella translucida.</title>
        <authorList>
            <person name="Kadobianskyi M."/>
            <person name="Schulze L."/>
            <person name="Schuelke M."/>
            <person name="Judkewitz B."/>
        </authorList>
    </citation>
    <scope>NUCLEOTIDE SEQUENCE [LARGE SCALE GENOMIC DNA]</scope>
    <source>
        <strain evidence="2 3">Bolton</strain>
    </source>
</reference>
<gene>
    <name evidence="2" type="ORF">DNTS_028939</name>
</gene>
<evidence type="ECO:0000256" key="1">
    <source>
        <dbReference type="SAM" id="MobiDB-lite"/>
    </source>
</evidence>
<accession>A0A553PYK2</accession>
<sequence length="180" mass="19586">IMTNMVKIKRRGNPSSSRSIDEPFQRPVTPGSHKNNLSGGDGAYNVSRRKSEESLVHSHFSSCVPTHTNSRPSTADSIRQTLDSDCWRSSVESGLMVSPERLVPQSTQNTNNSYSYSSQLAGFASLPKIPRTPDSDASSSGRSRQPPLAPQFSNSEPKSSSSRPVSAESPRQPSSHSNRK</sequence>
<feature type="compositionally biased region" description="Polar residues" evidence="1">
    <location>
        <begin position="171"/>
        <end position="180"/>
    </location>
</feature>
<feature type="compositionally biased region" description="Polar residues" evidence="1">
    <location>
        <begin position="59"/>
        <end position="78"/>
    </location>
</feature>
<feature type="compositionally biased region" description="Low complexity" evidence="1">
    <location>
        <begin position="150"/>
        <end position="170"/>
    </location>
</feature>
<name>A0A553PYK2_9TELE</name>
<dbReference type="STRING" id="623744.A0A553PYK2"/>
<evidence type="ECO:0000313" key="3">
    <source>
        <dbReference type="Proteomes" id="UP000316079"/>
    </source>
</evidence>
<feature type="region of interest" description="Disordered" evidence="1">
    <location>
        <begin position="1"/>
        <end position="78"/>
    </location>
</feature>
<feature type="compositionally biased region" description="Low complexity" evidence="1">
    <location>
        <begin position="105"/>
        <end position="119"/>
    </location>
</feature>